<feature type="region of interest" description="Disordered" evidence="1">
    <location>
        <begin position="137"/>
        <end position="473"/>
    </location>
</feature>
<feature type="compositionally biased region" description="Pro residues" evidence="1">
    <location>
        <begin position="448"/>
        <end position="461"/>
    </location>
</feature>
<dbReference type="EMBL" id="GL377596">
    <property type="protein sequence ID" value="EFJ22321.1"/>
    <property type="molecule type" value="Genomic_DNA"/>
</dbReference>
<dbReference type="AlphaFoldDB" id="D8RZL9"/>
<feature type="chain" id="PRO_5003122279" evidence="2">
    <location>
        <begin position="23"/>
        <end position="473"/>
    </location>
</feature>
<feature type="compositionally biased region" description="Low complexity" evidence="1">
    <location>
        <begin position="303"/>
        <end position="344"/>
    </location>
</feature>
<keyword evidence="2" id="KW-0732">Signal</keyword>
<evidence type="ECO:0000256" key="2">
    <source>
        <dbReference type="SAM" id="SignalP"/>
    </source>
</evidence>
<evidence type="ECO:0000256" key="1">
    <source>
        <dbReference type="SAM" id="MobiDB-lite"/>
    </source>
</evidence>
<evidence type="ECO:0000313" key="4">
    <source>
        <dbReference type="Proteomes" id="UP000001514"/>
    </source>
</evidence>
<dbReference type="InParanoid" id="D8RZL9"/>
<feature type="compositionally biased region" description="Basic and acidic residues" evidence="1">
    <location>
        <begin position="173"/>
        <end position="190"/>
    </location>
</feature>
<dbReference type="PROSITE" id="PS51257">
    <property type="entry name" value="PROKAR_LIPOPROTEIN"/>
    <property type="match status" value="1"/>
</dbReference>
<dbReference type="PANTHER" id="PTHR23009">
    <property type="match status" value="1"/>
</dbReference>
<gene>
    <name evidence="3" type="ORF">SELMODRAFT_416541</name>
</gene>
<feature type="compositionally biased region" description="Low complexity" evidence="1">
    <location>
        <begin position="414"/>
        <end position="427"/>
    </location>
</feature>
<dbReference type="InterPro" id="IPR031506">
    <property type="entry name" value="HRCT1"/>
</dbReference>
<feature type="compositionally biased region" description="Polar residues" evidence="1">
    <location>
        <begin position="137"/>
        <end position="146"/>
    </location>
</feature>
<feature type="compositionally biased region" description="Pro residues" evidence="1">
    <location>
        <begin position="431"/>
        <end position="441"/>
    </location>
</feature>
<dbReference type="STRING" id="88036.D8RZL9"/>
<sequence>MELARASLILAVLLQACLLVSSREVRHDHQRNSHVALTGTVVCRDCSHSQQGLKGVYLNLICADTNRSRIIHTRSSGEFVAHLRNPSAKCSLSVITSSLPRSCDNAVPQDGREVDIDFAQTRGSRHVAAFVFQPEQCPSASASPPQVSHPKKSHHHNRHHGHKRSHHHQSRHKSPDHGHHSEHKSSRHQDAALAPSPSATVTAPAASIAKPVVKEASPPAESPAESPDLSPAFSPLQSLPSSREFPVAPSQSLTPLSQPPEEPSPSDLFLRPRPGQDGTSSPSPSLTEAPAVPPPLVETPEESPQLSPSDSQSQAPTEAFLPQSPDQEVPVSPPSSSSSPSLSPTTGVADTTPAPPPLDRAYEDTNPSPAPSTNPSPPSAATPNYVVLVLPPSVSQRSHSPPAPPQEQPEIFAPDLSPSSPPRSSQEPDPDVLPPASPQEPDPNSTISPPPQILSPFPIPSPWAYSPSQCQCP</sequence>
<protein>
    <submittedName>
        <fullName evidence="3">Uncharacterized protein</fullName>
    </submittedName>
</protein>
<feature type="compositionally biased region" description="Basic residues" evidence="1">
    <location>
        <begin position="149"/>
        <end position="172"/>
    </location>
</feature>
<proteinExistence type="predicted"/>
<feature type="signal peptide" evidence="2">
    <location>
        <begin position="1"/>
        <end position="22"/>
    </location>
</feature>
<name>D8RZL9_SELML</name>
<dbReference type="KEGG" id="smo:SELMODRAFT_416541"/>
<dbReference type="OMA" id="IIYQYSI"/>
<accession>D8RZL9</accession>
<dbReference type="Gramene" id="EFJ22321">
    <property type="protein sequence ID" value="EFJ22321"/>
    <property type="gene ID" value="SELMODRAFT_416541"/>
</dbReference>
<feature type="compositionally biased region" description="Pro residues" evidence="1">
    <location>
        <begin position="368"/>
        <end position="380"/>
    </location>
</feature>
<reference evidence="3 4" key="1">
    <citation type="journal article" date="2011" name="Science">
        <title>The Selaginella genome identifies genetic changes associated with the evolution of vascular plants.</title>
        <authorList>
            <person name="Banks J.A."/>
            <person name="Nishiyama T."/>
            <person name="Hasebe M."/>
            <person name="Bowman J.L."/>
            <person name="Gribskov M."/>
            <person name="dePamphilis C."/>
            <person name="Albert V.A."/>
            <person name="Aono N."/>
            <person name="Aoyama T."/>
            <person name="Ambrose B.A."/>
            <person name="Ashton N.W."/>
            <person name="Axtell M.J."/>
            <person name="Barker E."/>
            <person name="Barker M.S."/>
            <person name="Bennetzen J.L."/>
            <person name="Bonawitz N.D."/>
            <person name="Chapple C."/>
            <person name="Cheng C."/>
            <person name="Correa L.G."/>
            <person name="Dacre M."/>
            <person name="DeBarry J."/>
            <person name="Dreyer I."/>
            <person name="Elias M."/>
            <person name="Engstrom E.M."/>
            <person name="Estelle M."/>
            <person name="Feng L."/>
            <person name="Finet C."/>
            <person name="Floyd S.K."/>
            <person name="Frommer W.B."/>
            <person name="Fujita T."/>
            <person name="Gramzow L."/>
            <person name="Gutensohn M."/>
            <person name="Harholt J."/>
            <person name="Hattori M."/>
            <person name="Heyl A."/>
            <person name="Hirai T."/>
            <person name="Hiwatashi Y."/>
            <person name="Ishikawa M."/>
            <person name="Iwata M."/>
            <person name="Karol K.G."/>
            <person name="Koehler B."/>
            <person name="Kolukisaoglu U."/>
            <person name="Kubo M."/>
            <person name="Kurata T."/>
            <person name="Lalonde S."/>
            <person name="Li K."/>
            <person name="Li Y."/>
            <person name="Litt A."/>
            <person name="Lyons E."/>
            <person name="Manning G."/>
            <person name="Maruyama T."/>
            <person name="Michael T.P."/>
            <person name="Mikami K."/>
            <person name="Miyazaki S."/>
            <person name="Morinaga S."/>
            <person name="Murata T."/>
            <person name="Mueller-Roeber B."/>
            <person name="Nelson D.R."/>
            <person name="Obara M."/>
            <person name="Oguri Y."/>
            <person name="Olmstead R.G."/>
            <person name="Onodera N."/>
            <person name="Petersen B.L."/>
            <person name="Pils B."/>
            <person name="Prigge M."/>
            <person name="Rensing S.A."/>
            <person name="Riano-Pachon D.M."/>
            <person name="Roberts A.W."/>
            <person name="Sato Y."/>
            <person name="Scheller H.V."/>
            <person name="Schulz B."/>
            <person name="Schulz C."/>
            <person name="Shakirov E.V."/>
            <person name="Shibagaki N."/>
            <person name="Shinohara N."/>
            <person name="Shippen D.E."/>
            <person name="Soerensen I."/>
            <person name="Sotooka R."/>
            <person name="Sugimoto N."/>
            <person name="Sugita M."/>
            <person name="Sumikawa N."/>
            <person name="Tanurdzic M."/>
            <person name="Theissen G."/>
            <person name="Ulvskov P."/>
            <person name="Wakazuki S."/>
            <person name="Weng J.K."/>
            <person name="Willats W.W."/>
            <person name="Wipf D."/>
            <person name="Wolf P.G."/>
            <person name="Yang L."/>
            <person name="Zimmer A.D."/>
            <person name="Zhu Q."/>
            <person name="Mitros T."/>
            <person name="Hellsten U."/>
            <person name="Loque D."/>
            <person name="Otillar R."/>
            <person name="Salamov A."/>
            <person name="Schmutz J."/>
            <person name="Shapiro H."/>
            <person name="Lindquist E."/>
            <person name="Lucas S."/>
            <person name="Rokhsar D."/>
            <person name="Grigoriev I.V."/>
        </authorList>
    </citation>
    <scope>NUCLEOTIDE SEQUENCE [LARGE SCALE GENOMIC DNA]</scope>
</reference>
<dbReference type="PANTHER" id="PTHR23009:SF2">
    <property type="entry name" value="HISTIDINE-RICH CARBOXYL TERMINUS PROTEIN 1"/>
    <property type="match status" value="1"/>
</dbReference>
<feature type="compositionally biased region" description="Polar residues" evidence="1">
    <location>
        <begin position="277"/>
        <end position="286"/>
    </location>
</feature>
<feature type="compositionally biased region" description="Low complexity" evidence="1">
    <location>
        <begin position="191"/>
        <end position="227"/>
    </location>
</feature>
<keyword evidence="4" id="KW-1185">Reference proteome</keyword>
<organism evidence="4">
    <name type="scientific">Selaginella moellendorffii</name>
    <name type="common">Spikemoss</name>
    <dbReference type="NCBI Taxonomy" id="88036"/>
    <lineage>
        <taxon>Eukaryota</taxon>
        <taxon>Viridiplantae</taxon>
        <taxon>Streptophyta</taxon>
        <taxon>Embryophyta</taxon>
        <taxon>Tracheophyta</taxon>
        <taxon>Lycopodiopsida</taxon>
        <taxon>Selaginellales</taxon>
        <taxon>Selaginellaceae</taxon>
        <taxon>Selaginella</taxon>
    </lineage>
</organism>
<evidence type="ECO:0000313" key="3">
    <source>
        <dbReference type="EMBL" id="EFJ22321.1"/>
    </source>
</evidence>
<dbReference type="Proteomes" id="UP000001514">
    <property type="component" value="Unassembled WGS sequence"/>
</dbReference>
<dbReference type="HOGENOM" id="CLU_577970_0_0_1"/>